<evidence type="ECO:0000313" key="2">
    <source>
        <dbReference type="EMBL" id="SFE91478.1"/>
    </source>
</evidence>
<proteinExistence type="predicted"/>
<name>A0A1I2EG79_9RHOB</name>
<dbReference type="Proteomes" id="UP000198977">
    <property type="component" value="Unassembled WGS sequence"/>
</dbReference>
<organism evidence="2 3">
    <name type="scientific">Sulfitobacter brevis</name>
    <dbReference type="NCBI Taxonomy" id="74348"/>
    <lineage>
        <taxon>Bacteria</taxon>
        <taxon>Pseudomonadati</taxon>
        <taxon>Pseudomonadota</taxon>
        <taxon>Alphaproteobacteria</taxon>
        <taxon>Rhodobacterales</taxon>
        <taxon>Roseobacteraceae</taxon>
        <taxon>Sulfitobacter</taxon>
    </lineage>
</organism>
<reference evidence="3" key="1">
    <citation type="submission" date="2016-10" db="EMBL/GenBank/DDBJ databases">
        <authorList>
            <person name="Varghese N."/>
            <person name="Submissions S."/>
        </authorList>
    </citation>
    <scope>NUCLEOTIDE SEQUENCE [LARGE SCALE GENOMIC DNA]</scope>
    <source>
        <strain evidence="3">DSM 11443</strain>
    </source>
</reference>
<evidence type="ECO:0000256" key="1">
    <source>
        <dbReference type="SAM" id="SignalP"/>
    </source>
</evidence>
<feature type="signal peptide" evidence="1">
    <location>
        <begin position="1"/>
        <end position="17"/>
    </location>
</feature>
<dbReference type="Pfam" id="PF20107">
    <property type="entry name" value="DUF6497"/>
    <property type="match status" value="1"/>
</dbReference>
<feature type="chain" id="PRO_5011526625" description="Acetolactate synthase" evidence="1">
    <location>
        <begin position="18"/>
        <end position="126"/>
    </location>
</feature>
<keyword evidence="3" id="KW-1185">Reference proteome</keyword>
<sequence length="126" mass="14053">MKAVLFTFMLSASAANAIEVPSGQPVELQEVLIDDMGEETWLRFRFVAPQISREAGAISYEQASEDMLHLCSMLALPYIADFALEGDIIIVSLADRQTEFGQPDPDATQFFEAFRPQGDTCMWEVL</sequence>
<dbReference type="RefSeq" id="WP_245766403.1">
    <property type="nucleotide sequence ID" value="NZ_FOMW01000012.1"/>
</dbReference>
<gene>
    <name evidence="2" type="ORF">SAMN04488523_11227</name>
</gene>
<dbReference type="AlphaFoldDB" id="A0A1I2EG79"/>
<dbReference type="InterPro" id="IPR045467">
    <property type="entry name" value="DUF6497"/>
</dbReference>
<dbReference type="STRING" id="74348.SAMN04488523_11227"/>
<dbReference type="EMBL" id="FOMW01000012">
    <property type="protein sequence ID" value="SFE91478.1"/>
    <property type="molecule type" value="Genomic_DNA"/>
</dbReference>
<evidence type="ECO:0000313" key="3">
    <source>
        <dbReference type="Proteomes" id="UP000198977"/>
    </source>
</evidence>
<keyword evidence="1" id="KW-0732">Signal</keyword>
<evidence type="ECO:0008006" key="4">
    <source>
        <dbReference type="Google" id="ProtNLM"/>
    </source>
</evidence>
<protein>
    <recommendedName>
        <fullName evidence="4">Acetolactate synthase</fullName>
    </recommendedName>
</protein>
<accession>A0A1I2EG79</accession>